<sequence length="228" mass="25584">MASVSIVIPCYNEARTIDELLARVRATNMRGWDTEIIVVDDASHDGTPDLLQKYEDTMHIIYLDKNGGKGTAVRRGMKEATGDYVLIQDADLEYDPADIPNLLTVVENGTADVVYGSRTLDPQTRHGGLIPRLGVWFITKLINALYDLSLTDVWTCYKLFPREASSDFIAGHFESELLFTAALARRGYKFAEVPISYAPRALTEGKKIRYRDGLYAIAVICVDWLHHI</sequence>
<dbReference type="InterPro" id="IPR001173">
    <property type="entry name" value="Glyco_trans_2-like"/>
</dbReference>
<evidence type="ECO:0000313" key="3">
    <source>
        <dbReference type="Proteomes" id="UP000176867"/>
    </source>
</evidence>
<dbReference type="PANTHER" id="PTHR48090:SF7">
    <property type="entry name" value="RFBJ PROTEIN"/>
    <property type="match status" value="1"/>
</dbReference>
<accession>A0A1F6G4B9</accession>
<dbReference type="AlphaFoldDB" id="A0A1F6G4B9"/>
<proteinExistence type="predicted"/>
<dbReference type="Gene3D" id="3.90.550.10">
    <property type="entry name" value="Spore Coat Polysaccharide Biosynthesis Protein SpsA, Chain A"/>
    <property type="match status" value="1"/>
</dbReference>
<dbReference type="PANTHER" id="PTHR48090">
    <property type="entry name" value="UNDECAPRENYL-PHOSPHATE 4-DEOXY-4-FORMAMIDO-L-ARABINOSE TRANSFERASE-RELATED"/>
    <property type="match status" value="1"/>
</dbReference>
<dbReference type="SUPFAM" id="SSF53448">
    <property type="entry name" value="Nucleotide-diphospho-sugar transferases"/>
    <property type="match status" value="1"/>
</dbReference>
<gene>
    <name evidence="2" type="ORF">A2609_01745</name>
</gene>
<feature type="domain" description="Glycosyltransferase 2-like" evidence="1">
    <location>
        <begin position="5"/>
        <end position="165"/>
    </location>
</feature>
<name>A0A1F6G4B9_9BACT</name>
<dbReference type="Proteomes" id="UP000176867">
    <property type="component" value="Unassembled WGS sequence"/>
</dbReference>
<organism evidence="2 3">
    <name type="scientific">Candidatus Kaiserbacteria bacterium RIFOXYD1_FULL_47_14</name>
    <dbReference type="NCBI Taxonomy" id="1798533"/>
    <lineage>
        <taxon>Bacteria</taxon>
        <taxon>Candidatus Kaiseribacteriota</taxon>
    </lineage>
</organism>
<dbReference type="CDD" id="cd04179">
    <property type="entry name" value="DPM_DPG-synthase_like"/>
    <property type="match status" value="1"/>
</dbReference>
<dbReference type="InterPro" id="IPR050256">
    <property type="entry name" value="Glycosyltransferase_2"/>
</dbReference>
<evidence type="ECO:0000259" key="1">
    <source>
        <dbReference type="Pfam" id="PF00535"/>
    </source>
</evidence>
<evidence type="ECO:0000313" key="2">
    <source>
        <dbReference type="EMBL" id="OGG92939.1"/>
    </source>
</evidence>
<dbReference type="InterPro" id="IPR029044">
    <property type="entry name" value="Nucleotide-diphossugar_trans"/>
</dbReference>
<comment type="caution">
    <text evidence="2">The sequence shown here is derived from an EMBL/GenBank/DDBJ whole genome shotgun (WGS) entry which is preliminary data.</text>
</comment>
<dbReference type="Pfam" id="PF00535">
    <property type="entry name" value="Glycos_transf_2"/>
    <property type="match status" value="1"/>
</dbReference>
<dbReference type="STRING" id="1798533.A2609_01745"/>
<protein>
    <recommendedName>
        <fullName evidence="1">Glycosyltransferase 2-like domain-containing protein</fullName>
    </recommendedName>
</protein>
<dbReference type="EMBL" id="MFMU01000015">
    <property type="protein sequence ID" value="OGG92939.1"/>
    <property type="molecule type" value="Genomic_DNA"/>
</dbReference>
<reference evidence="2 3" key="1">
    <citation type="journal article" date="2016" name="Nat. Commun.">
        <title>Thousands of microbial genomes shed light on interconnected biogeochemical processes in an aquifer system.</title>
        <authorList>
            <person name="Anantharaman K."/>
            <person name="Brown C.T."/>
            <person name="Hug L.A."/>
            <person name="Sharon I."/>
            <person name="Castelle C.J."/>
            <person name="Probst A.J."/>
            <person name="Thomas B.C."/>
            <person name="Singh A."/>
            <person name="Wilkins M.J."/>
            <person name="Karaoz U."/>
            <person name="Brodie E.L."/>
            <person name="Williams K.H."/>
            <person name="Hubbard S.S."/>
            <person name="Banfield J.F."/>
        </authorList>
    </citation>
    <scope>NUCLEOTIDE SEQUENCE [LARGE SCALE GENOMIC DNA]</scope>
</reference>